<reference evidence="5" key="1">
    <citation type="submission" date="2024-04" db="EMBL/GenBank/DDBJ databases">
        <authorList>
            <person name="Shaw F."/>
            <person name="Minotto A."/>
        </authorList>
    </citation>
    <scope>NUCLEOTIDE SEQUENCE [LARGE SCALE GENOMIC DNA]</scope>
</reference>
<feature type="region of interest" description="Disordered" evidence="2">
    <location>
        <begin position="373"/>
        <end position="458"/>
    </location>
</feature>
<feature type="compositionally biased region" description="Polar residues" evidence="2">
    <location>
        <begin position="378"/>
        <end position="396"/>
    </location>
</feature>
<feature type="compositionally biased region" description="Low complexity" evidence="2">
    <location>
        <begin position="299"/>
        <end position="314"/>
    </location>
</feature>
<feature type="compositionally biased region" description="Polar residues" evidence="2">
    <location>
        <begin position="126"/>
        <end position="135"/>
    </location>
</feature>
<feature type="compositionally biased region" description="Polar residues" evidence="2">
    <location>
        <begin position="69"/>
        <end position="82"/>
    </location>
</feature>
<dbReference type="SMART" id="SM01052">
    <property type="entry name" value="CAP_GLY"/>
    <property type="match status" value="1"/>
</dbReference>
<name>A0ABP1DIV0_9APHY</name>
<feature type="region of interest" description="Disordered" evidence="2">
    <location>
        <begin position="1100"/>
        <end position="1137"/>
    </location>
</feature>
<dbReference type="PROSITE" id="PS50245">
    <property type="entry name" value="CAP_GLY_2"/>
    <property type="match status" value="1"/>
</dbReference>
<dbReference type="EMBL" id="OZ037947">
    <property type="protein sequence ID" value="CAL1706973.1"/>
    <property type="molecule type" value="Genomic_DNA"/>
</dbReference>
<feature type="region of interest" description="Disordered" evidence="2">
    <location>
        <begin position="470"/>
        <end position="496"/>
    </location>
</feature>
<proteinExistence type="predicted"/>
<dbReference type="Pfam" id="PF01302">
    <property type="entry name" value="CAP_GLY"/>
    <property type="match status" value="1"/>
</dbReference>
<dbReference type="PROSITE" id="PS00845">
    <property type="entry name" value="CAP_GLY_1"/>
    <property type="match status" value="1"/>
</dbReference>
<dbReference type="Proteomes" id="UP001497453">
    <property type="component" value="Chromosome 4"/>
</dbReference>
<feature type="compositionally biased region" description="Polar residues" evidence="2">
    <location>
        <begin position="222"/>
        <end position="250"/>
    </location>
</feature>
<dbReference type="PANTHER" id="PTHR23159:SF31">
    <property type="entry name" value="CENTROSOME-ASSOCIATED PROTEIN CEP250 ISOFORM X1"/>
    <property type="match status" value="1"/>
</dbReference>
<evidence type="ECO:0000256" key="1">
    <source>
        <dbReference type="SAM" id="Coils"/>
    </source>
</evidence>
<feature type="coiled-coil region" evidence="1">
    <location>
        <begin position="726"/>
        <end position="907"/>
    </location>
</feature>
<feature type="compositionally biased region" description="Polar residues" evidence="2">
    <location>
        <begin position="259"/>
        <end position="284"/>
    </location>
</feature>
<dbReference type="PANTHER" id="PTHR23159">
    <property type="entry name" value="CENTROSOMAL PROTEIN 2"/>
    <property type="match status" value="1"/>
</dbReference>
<feature type="compositionally biased region" description="Low complexity" evidence="2">
    <location>
        <begin position="83"/>
        <end position="125"/>
    </location>
</feature>
<feature type="coiled-coil region" evidence="1">
    <location>
        <begin position="498"/>
        <end position="672"/>
    </location>
</feature>
<organism evidence="4 5">
    <name type="scientific">Somion occarium</name>
    <dbReference type="NCBI Taxonomy" id="3059160"/>
    <lineage>
        <taxon>Eukaryota</taxon>
        <taxon>Fungi</taxon>
        <taxon>Dikarya</taxon>
        <taxon>Basidiomycota</taxon>
        <taxon>Agaricomycotina</taxon>
        <taxon>Agaricomycetes</taxon>
        <taxon>Polyporales</taxon>
        <taxon>Cerrenaceae</taxon>
        <taxon>Somion</taxon>
    </lineage>
</organism>
<feature type="region of interest" description="Disordered" evidence="2">
    <location>
        <begin position="222"/>
        <end position="335"/>
    </location>
</feature>
<feature type="domain" description="CAP-Gly" evidence="3">
    <location>
        <begin position="162"/>
        <end position="207"/>
    </location>
</feature>
<dbReference type="SUPFAM" id="SSF74924">
    <property type="entry name" value="Cap-Gly domain"/>
    <property type="match status" value="1"/>
</dbReference>
<accession>A0ABP1DIV0</accession>
<evidence type="ECO:0000313" key="4">
    <source>
        <dbReference type="EMBL" id="CAL1706973.1"/>
    </source>
</evidence>
<dbReference type="Gene3D" id="4.10.60.10">
    <property type="entry name" value="Zinc finger, CCHC-type"/>
    <property type="match status" value="1"/>
</dbReference>
<feature type="compositionally biased region" description="Polar residues" evidence="2">
    <location>
        <begin position="408"/>
        <end position="419"/>
    </location>
</feature>
<gene>
    <name evidence="4" type="ORF">GFSPODELE1_LOCUS6136</name>
</gene>
<dbReference type="Gene3D" id="2.30.30.190">
    <property type="entry name" value="CAP Gly-rich-like domain"/>
    <property type="match status" value="1"/>
</dbReference>
<evidence type="ECO:0000259" key="3">
    <source>
        <dbReference type="PROSITE" id="PS50245"/>
    </source>
</evidence>
<feature type="compositionally biased region" description="Polar residues" evidence="2">
    <location>
        <begin position="18"/>
        <end position="43"/>
    </location>
</feature>
<keyword evidence="5" id="KW-1185">Reference proteome</keyword>
<dbReference type="InterPro" id="IPR000938">
    <property type="entry name" value="CAP-Gly_domain"/>
</dbReference>
<sequence>MSTPSAGKPRLTGIPTPGRTSSIPTPGRLRSSSSATFHPPQSNGDDEYIAQAFAEAIKANDPNQHRTSDSLTASLSPNTANFSALSGRRSVVGRSPSVASTSSSVGRPRTSDPPLSASLARPPSRTSDTFARSSSRAGRTFDVGDLVRIESLGFEGTLRYLGGIDGKPGLWAGVELSGGFAGKGKNDGSVAGKQYFSCPPLCGVFVATTKLSAPTVSYGSISRPSSVASVRNGRMTPSISGRVTPSSSVAKVTGRPAQKTPSISSGRVTPSFMNGRSTPSTSIGRKTPAVTPTAPRILTTVRTPSATRTRSSTSYLHKTPIKQTMKENSITPGSRASRYIGMTAKQLGNGHHRAGSLASSPSRKFVDTASPTRLFGITSPTQNANSPTRSTASPFQTPKARVAGLGNGTPSRARSSISTPKGRLPSAVAMPPPASPSHTNRSGSGSGTGESVSDLESNSRALQDKIAELMQSRDRSSRPGSSASVPAMPSPLPSAAHNTELRDEIERLNARLDAAEDENKRLRGNLESAESTAARLGSLTEERDKAKARVTELEASARSAERLVKERDATIESLERSVQQVNLNIGKVRSEGEAKVRDTQSKLEDKEALVTQLKQLIEAKEGEQTQNNDLLQAKNAEIALLEARVHKAYVELEEERRELGAQVDELRKAGQETIALYEERLSVADSRRYEMEDLVASLEEQLRNAVRPTSPTSAARHASSAAEIDNETLRIQVQHLQKKIGSLEDLLEDARATADREEETVRERIVRYKEREDELRKEVNDGRKEIERVMKSEGQARLRVEEIEEALRENTVALENARAEIEGLRSEVAHLEGLAAHGAGGSPPKSSQLLQEVSQLKVQLAEQRSRASSVASLHPLKEELDHAKADKAAIEAALQKEREAVTELQYQLEERSTELETVRKRLNRDMPVNGLQQETVKTSASPSKHDLTAAREEIKGLKHIVQELQKENSAIVKRSQALESENRLLSTEIEQLREDMKTLEDNVEQSLLREESMLNDSMALSDVPGDAAAMHQNIRELKLKYESELEQMRKRLTETEMKSARTVHQLNKEIGELETLIESKIYREDELELEVEKLQERLARSQKKSSKGLPDVDERSSTSIRSSTSTLRSDKSDESVVKSSAAGEEVCEICERPGHDIFSCDLLKDDEPAGKNEKAADLFCEDCEERGHTAANCPHSLDVF</sequence>
<keyword evidence="1" id="KW-0175">Coiled coil</keyword>
<evidence type="ECO:0000313" key="5">
    <source>
        <dbReference type="Proteomes" id="UP001497453"/>
    </source>
</evidence>
<feature type="region of interest" description="Disordered" evidence="2">
    <location>
        <begin position="1"/>
        <end position="135"/>
    </location>
</feature>
<feature type="compositionally biased region" description="Low complexity" evidence="2">
    <location>
        <begin position="1117"/>
        <end position="1127"/>
    </location>
</feature>
<protein>
    <recommendedName>
        <fullName evidence="3">CAP-Gly domain-containing protein</fullName>
    </recommendedName>
</protein>
<dbReference type="InterPro" id="IPR036859">
    <property type="entry name" value="CAP-Gly_dom_sf"/>
</dbReference>
<evidence type="ECO:0000256" key="2">
    <source>
        <dbReference type="SAM" id="MobiDB-lite"/>
    </source>
</evidence>